<dbReference type="AlphaFoldDB" id="I4B1L1"/>
<keyword evidence="1" id="KW-0732">Signal</keyword>
<dbReference type="KEGG" id="tpx:Turpa_0514"/>
<dbReference type="EMBL" id="CP002959">
    <property type="protein sequence ID" value="AFM11168.1"/>
    <property type="molecule type" value="Genomic_DNA"/>
</dbReference>
<protein>
    <submittedName>
        <fullName evidence="2">Uncharacterized protein</fullName>
    </submittedName>
</protein>
<proteinExistence type="predicted"/>
<reference evidence="2 3" key="1">
    <citation type="submission" date="2012-06" db="EMBL/GenBank/DDBJ databases">
        <title>The complete chromosome of genome of Turneriella parva DSM 21527.</title>
        <authorList>
            <consortium name="US DOE Joint Genome Institute (JGI-PGF)"/>
            <person name="Lucas S."/>
            <person name="Han J."/>
            <person name="Lapidus A."/>
            <person name="Bruce D."/>
            <person name="Goodwin L."/>
            <person name="Pitluck S."/>
            <person name="Peters L."/>
            <person name="Kyrpides N."/>
            <person name="Mavromatis K."/>
            <person name="Ivanova N."/>
            <person name="Mikhailova N."/>
            <person name="Chertkov O."/>
            <person name="Detter J.C."/>
            <person name="Tapia R."/>
            <person name="Han C."/>
            <person name="Land M."/>
            <person name="Hauser L."/>
            <person name="Markowitz V."/>
            <person name="Cheng J.-F."/>
            <person name="Hugenholtz P."/>
            <person name="Woyke T."/>
            <person name="Wu D."/>
            <person name="Gronow S."/>
            <person name="Wellnitz S."/>
            <person name="Brambilla E."/>
            <person name="Klenk H.-P."/>
            <person name="Eisen J.A."/>
        </authorList>
    </citation>
    <scope>NUCLEOTIDE SEQUENCE [LARGE SCALE GENOMIC DNA]</scope>
    <source>
        <strain evidence="3">ATCC BAA-1111 / DSM 21527 / NCTC 11395 / H</strain>
    </source>
</reference>
<dbReference type="Proteomes" id="UP000006048">
    <property type="component" value="Chromosome"/>
</dbReference>
<evidence type="ECO:0000256" key="1">
    <source>
        <dbReference type="SAM" id="SignalP"/>
    </source>
</evidence>
<dbReference type="PATRIC" id="fig|869212.3.peg.492"/>
<organism evidence="2 3">
    <name type="scientific">Turneriella parva (strain ATCC BAA-1111 / DSM 21527 / NCTC 11395 / H)</name>
    <name type="common">Leptospira parva</name>
    <dbReference type="NCBI Taxonomy" id="869212"/>
    <lineage>
        <taxon>Bacteria</taxon>
        <taxon>Pseudomonadati</taxon>
        <taxon>Spirochaetota</taxon>
        <taxon>Spirochaetia</taxon>
        <taxon>Leptospirales</taxon>
        <taxon>Leptospiraceae</taxon>
        <taxon>Turneriella</taxon>
    </lineage>
</organism>
<dbReference type="InterPro" id="IPR011990">
    <property type="entry name" value="TPR-like_helical_dom_sf"/>
</dbReference>
<feature type="signal peptide" evidence="1">
    <location>
        <begin position="1"/>
        <end position="24"/>
    </location>
</feature>
<dbReference type="Gene3D" id="1.25.40.10">
    <property type="entry name" value="Tetratricopeptide repeat domain"/>
    <property type="match status" value="1"/>
</dbReference>
<dbReference type="STRING" id="869212.Turpa_0514"/>
<dbReference type="Pfam" id="PF13181">
    <property type="entry name" value="TPR_8"/>
    <property type="match status" value="1"/>
</dbReference>
<accession>I4B1L1</accession>
<evidence type="ECO:0000313" key="3">
    <source>
        <dbReference type="Proteomes" id="UP000006048"/>
    </source>
</evidence>
<keyword evidence="3" id="KW-1185">Reference proteome</keyword>
<name>I4B1L1_TURPD</name>
<dbReference type="InterPro" id="IPR019734">
    <property type="entry name" value="TPR_rpt"/>
</dbReference>
<sequence length="207" mass="23781">MERCGLIKICVAWVALESMPFAQATPNGNTNPFTCAGGPTESCHPVEMTDTVTPLEQQQGDLAVNLAHSLAKEKRYNEALQTYREFVRVFPWHIRVREARENMARIYEKRQRFDLAARQYEELYRALGVSQLGLAYNLEAARLHELQGEEERAVRIYKELNSIDPNSEAAKRARERMESLNLVQKSGDYLKREAFTDQSEKSSPQKE</sequence>
<dbReference type="SUPFAM" id="SSF48452">
    <property type="entry name" value="TPR-like"/>
    <property type="match status" value="1"/>
</dbReference>
<feature type="chain" id="PRO_5003686610" evidence="1">
    <location>
        <begin position="25"/>
        <end position="207"/>
    </location>
</feature>
<evidence type="ECO:0000313" key="2">
    <source>
        <dbReference type="EMBL" id="AFM11168.1"/>
    </source>
</evidence>
<dbReference type="HOGENOM" id="CLU_1325886_0_0_12"/>
<gene>
    <name evidence="2" type="ordered locus">Turpa_0514</name>
</gene>